<keyword evidence="1" id="KW-0175">Coiled coil</keyword>
<gene>
    <name evidence="2" type="ORF">GCM10007096_33980</name>
</gene>
<feature type="coiled-coil region" evidence="1">
    <location>
        <begin position="33"/>
        <end position="60"/>
    </location>
</feature>
<keyword evidence="2" id="KW-0167">Capsid protein</keyword>
<reference evidence="2" key="2">
    <citation type="submission" date="2020-09" db="EMBL/GenBank/DDBJ databases">
        <authorList>
            <person name="Sun Q."/>
            <person name="Zhou Y."/>
        </authorList>
    </citation>
    <scope>NUCLEOTIDE SEQUENCE</scope>
    <source>
        <strain evidence="2">CGMCC 1.12777</strain>
    </source>
</reference>
<dbReference type="RefSeq" id="WP_188498583.1">
    <property type="nucleotide sequence ID" value="NZ_BMFV01000032.1"/>
</dbReference>
<accession>A0A8J2ZYP3</accession>
<dbReference type="Gene3D" id="1.20.1260.10">
    <property type="match status" value="1"/>
</dbReference>
<evidence type="ECO:0000313" key="3">
    <source>
        <dbReference type="Proteomes" id="UP000656813"/>
    </source>
</evidence>
<comment type="caution">
    <text evidence="2">The sequence shown here is derived from an EMBL/GenBank/DDBJ whole genome shotgun (WGS) entry which is preliminary data.</text>
</comment>
<dbReference type="Proteomes" id="UP000656813">
    <property type="component" value="Unassembled WGS sequence"/>
</dbReference>
<proteinExistence type="predicted"/>
<reference evidence="2" key="1">
    <citation type="journal article" date="2014" name="Int. J. Syst. Evol. Microbiol.">
        <title>Complete genome sequence of Corynebacterium casei LMG S-19264T (=DSM 44701T), isolated from a smear-ripened cheese.</title>
        <authorList>
            <consortium name="US DOE Joint Genome Institute (JGI-PGF)"/>
            <person name="Walter F."/>
            <person name="Albersmeier A."/>
            <person name="Kalinowski J."/>
            <person name="Ruckert C."/>
        </authorList>
    </citation>
    <scope>NUCLEOTIDE SEQUENCE</scope>
    <source>
        <strain evidence="2">CGMCC 1.12777</strain>
    </source>
</reference>
<dbReference type="InterPro" id="IPR012347">
    <property type="entry name" value="Ferritin-like"/>
</dbReference>
<dbReference type="AlphaFoldDB" id="A0A8J2ZYP3"/>
<keyword evidence="2" id="KW-0946">Virion</keyword>
<evidence type="ECO:0000256" key="1">
    <source>
        <dbReference type="SAM" id="Coils"/>
    </source>
</evidence>
<organism evidence="2 3">
    <name type="scientific">Pullulanibacillus pueri</name>
    <dbReference type="NCBI Taxonomy" id="1437324"/>
    <lineage>
        <taxon>Bacteria</taxon>
        <taxon>Bacillati</taxon>
        <taxon>Bacillota</taxon>
        <taxon>Bacilli</taxon>
        <taxon>Bacillales</taxon>
        <taxon>Sporolactobacillaceae</taxon>
        <taxon>Pullulanibacillus</taxon>
    </lineage>
</organism>
<evidence type="ECO:0000313" key="2">
    <source>
        <dbReference type="EMBL" id="GGH86388.1"/>
    </source>
</evidence>
<protein>
    <submittedName>
        <fullName evidence="2">Spore coat protein CotF</fullName>
    </submittedName>
</protein>
<dbReference type="EMBL" id="BMFV01000032">
    <property type="protein sequence ID" value="GGH86388.1"/>
    <property type="molecule type" value="Genomic_DNA"/>
</dbReference>
<keyword evidence="3" id="KW-1185">Reference proteome</keyword>
<name>A0A8J2ZYP3_9BACL</name>
<sequence length="62" mass="7011">MADTLGVHETLEVHEILNFKNLCLTKSTTMSNLAQDQQLKDILQSDITKAQQQIKDLQNIIS</sequence>